<evidence type="ECO:0000313" key="1">
    <source>
        <dbReference type="EMBL" id="GAI13899.1"/>
    </source>
</evidence>
<accession>X1N5J8</accession>
<sequence>MPTASPSFCQILKDINLHKSLGLFKPSDIQFFYKKRALPKTPKQKAPYEQYRLFDKRIKPLEQIPFDFYYTFKCFSHPDCPSHTLKIHDWEITESYRDWRRRYKDQNTLLQKIEEKWLEIA</sequence>
<reference evidence="1" key="1">
    <citation type="journal article" date="2014" name="Front. Microbiol.">
        <title>High frequency of phylogenetically diverse reductive dehalogenase-homologous genes in deep subseafloor sedimentary metagenomes.</title>
        <authorList>
            <person name="Kawai M."/>
            <person name="Futagami T."/>
            <person name="Toyoda A."/>
            <person name="Takaki Y."/>
            <person name="Nishi S."/>
            <person name="Hori S."/>
            <person name="Arai W."/>
            <person name="Tsubouchi T."/>
            <person name="Morono Y."/>
            <person name="Uchiyama I."/>
            <person name="Ito T."/>
            <person name="Fujiyama A."/>
            <person name="Inagaki F."/>
            <person name="Takami H."/>
        </authorList>
    </citation>
    <scope>NUCLEOTIDE SEQUENCE</scope>
    <source>
        <strain evidence="1">Expedition CK06-06</strain>
    </source>
</reference>
<name>X1N5J8_9ZZZZ</name>
<dbReference type="AlphaFoldDB" id="X1N5J8"/>
<dbReference type="EMBL" id="BARV01006510">
    <property type="protein sequence ID" value="GAI13899.1"/>
    <property type="molecule type" value="Genomic_DNA"/>
</dbReference>
<comment type="caution">
    <text evidence="1">The sequence shown here is derived from an EMBL/GenBank/DDBJ whole genome shotgun (WGS) entry which is preliminary data.</text>
</comment>
<organism evidence="1">
    <name type="scientific">marine sediment metagenome</name>
    <dbReference type="NCBI Taxonomy" id="412755"/>
    <lineage>
        <taxon>unclassified sequences</taxon>
        <taxon>metagenomes</taxon>
        <taxon>ecological metagenomes</taxon>
    </lineage>
</organism>
<protein>
    <submittedName>
        <fullName evidence="1">Uncharacterized protein</fullName>
    </submittedName>
</protein>
<feature type="non-terminal residue" evidence="1">
    <location>
        <position position="121"/>
    </location>
</feature>
<proteinExistence type="predicted"/>
<gene>
    <name evidence="1" type="ORF">S06H3_13337</name>
</gene>